<sequence>MIKKGNNIKIEFIYEKKKQIISGKIILIKNKFILLTKFYKGKKIAEIKISKKNPNIKYSP</sequence>
<evidence type="ECO:0000313" key="2">
    <source>
        <dbReference type="Proteomes" id="UP001222373"/>
    </source>
</evidence>
<proteinExistence type="predicted"/>
<dbReference type="Proteomes" id="UP001222373">
    <property type="component" value="Chromosome"/>
</dbReference>
<protein>
    <recommendedName>
        <fullName evidence="3">50S ribosomal protein L19</fullName>
    </recommendedName>
</protein>
<organism evidence="1 2">
    <name type="scientific">Candidatus Vidania fulgoroideorum</name>
    <dbReference type="NCBI Taxonomy" id="881286"/>
    <lineage>
        <taxon>Bacteria</taxon>
        <taxon>Pseudomonadati</taxon>
        <taxon>Pseudomonadota</taxon>
        <taxon>Betaproteobacteria</taxon>
        <taxon>Candidatus Vidania</taxon>
    </lineage>
</organism>
<accession>A0AAX3NCA0</accession>
<evidence type="ECO:0000313" key="1">
    <source>
        <dbReference type="EMBL" id="WDI79273.1"/>
    </source>
</evidence>
<name>A0AAX3NCA0_9PROT</name>
<dbReference type="AlphaFoldDB" id="A0AAX3NCA0"/>
<dbReference type="EMBL" id="CP110500">
    <property type="protein sequence ID" value="WDI79273.1"/>
    <property type="molecule type" value="Genomic_DNA"/>
</dbReference>
<evidence type="ECO:0008006" key="3">
    <source>
        <dbReference type="Google" id="ProtNLM"/>
    </source>
</evidence>
<gene>
    <name evidence="1" type="ORF">ONB67_00140</name>
</gene>
<reference evidence="1" key="1">
    <citation type="submission" date="2022-11" db="EMBL/GenBank/DDBJ databases">
        <title>Genomic comparisons reveal selection pressure and functional variation between nutritional endosymbionts of cave-adapted and epigean Hawaiian planthoppers.</title>
        <authorList>
            <person name="Gossett J.M."/>
            <person name="Porter M.L."/>
            <person name="Vasquez Y."/>
            <person name="Bennett G.M."/>
            <person name="Chong R.A."/>
        </authorList>
    </citation>
    <scope>NUCLEOTIDE SEQUENCE</scope>
    <source>
        <strain evidence="1">OPOL2</strain>
    </source>
</reference>